<proteinExistence type="predicted"/>
<dbReference type="RefSeq" id="WP_162441585.1">
    <property type="nucleotide sequence ID" value="NZ_CP048222.1"/>
</dbReference>
<accession>A0A6C0GC87</accession>
<dbReference type="KEGG" id="rhoz:GXP67_01830"/>
<evidence type="ECO:0000313" key="2">
    <source>
        <dbReference type="Proteomes" id="UP000480178"/>
    </source>
</evidence>
<evidence type="ECO:0000313" key="1">
    <source>
        <dbReference type="EMBL" id="QHT65498.1"/>
    </source>
</evidence>
<name>A0A6C0GC87_9BACT</name>
<protein>
    <submittedName>
        <fullName evidence="1">Uncharacterized protein</fullName>
    </submittedName>
</protein>
<sequence>MDKLQKLFKLCKSGVFIEYNEHKLYNDTVAEFLIGQEERGFIDTDTWDKMIERDTIVGIEFFPEASSDAHTVYHYDLEKALDKCLEIVANLQSVPMELSSENLN</sequence>
<gene>
    <name evidence="1" type="ORF">GXP67_01830</name>
</gene>
<dbReference type="AlphaFoldDB" id="A0A6C0GC87"/>
<reference evidence="1 2" key="1">
    <citation type="submission" date="2020-01" db="EMBL/GenBank/DDBJ databases">
        <authorList>
            <person name="Kim M.K."/>
        </authorList>
    </citation>
    <scope>NUCLEOTIDE SEQUENCE [LARGE SCALE GENOMIC DNA]</scope>
    <source>
        <strain evidence="1 2">172606-1</strain>
    </source>
</reference>
<dbReference type="Proteomes" id="UP000480178">
    <property type="component" value="Chromosome"/>
</dbReference>
<keyword evidence="2" id="KW-1185">Reference proteome</keyword>
<dbReference type="EMBL" id="CP048222">
    <property type="protein sequence ID" value="QHT65498.1"/>
    <property type="molecule type" value="Genomic_DNA"/>
</dbReference>
<organism evidence="1 2">
    <name type="scientific">Rhodocytophaga rosea</name>
    <dbReference type="NCBI Taxonomy" id="2704465"/>
    <lineage>
        <taxon>Bacteria</taxon>
        <taxon>Pseudomonadati</taxon>
        <taxon>Bacteroidota</taxon>
        <taxon>Cytophagia</taxon>
        <taxon>Cytophagales</taxon>
        <taxon>Rhodocytophagaceae</taxon>
        <taxon>Rhodocytophaga</taxon>
    </lineage>
</organism>